<dbReference type="GO" id="GO:0005783">
    <property type="term" value="C:endoplasmic reticulum"/>
    <property type="evidence" value="ECO:0007669"/>
    <property type="project" value="Ensembl"/>
</dbReference>
<dbReference type="PANTHER" id="PTHR13527">
    <property type="entry name" value="SAYSVFN DOMAIN-CONTAINING PROTEIN 1"/>
    <property type="match status" value="1"/>
</dbReference>
<dbReference type="InterPro" id="IPR039159">
    <property type="entry name" value="SAYSD1"/>
</dbReference>
<dbReference type="GO" id="GO:0006515">
    <property type="term" value="P:protein quality control for misfolded or incompletely synthesized proteins"/>
    <property type="evidence" value="ECO:0007669"/>
    <property type="project" value="Ensembl"/>
</dbReference>
<feature type="compositionally biased region" description="Low complexity" evidence="1">
    <location>
        <begin position="84"/>
        <end position="94"/>
    </location>
</feature>
<name>A0A8C4WH70_9SAUR</name>
<evidence type="ECO:0000256" key="1">
    <source>
        <dbReference type="SAM" id="MobiDB-lite"/>
    </source>
</evidence>
<dbReference type="Proteomes" id="UP000694390">
    <property type="component" value="Unassembled WGS sequence"/>
</dbReference>
<dbReference type="GO" id="GO:0141185">
    <property type="term" value="F:UFM1-modified protein reader activity"/>
    <property type="evidence" value="ECO:0007669"/>
    <property type="project" value="Ensembl"/>
</dbReference>
<dbReference type="AlphaFoldDB" id="A0A8C4WH70"/>
<evidence type="ECO:0000313" key="4">
    <source>
        <dbReference type="Ensembl" id="ENSGEVP00005016099.1"/>
    </source>
</evidence>
<gene>
    <name evidence="4" type="primary">SAYSD1</name>
</gene>
<accession>A0A8C4WH70</accession>
<evidence type="ECO:0000259" key="3">
    <source>
        <dbReference type="Pfam" id="PF10260"/>
    </source>
</evidence>
<dbReference type="GO" id="GO:0072344">
    <property type="term" value="P:rescue of stalled ribosome"/>
    <property type="evidence" value="ECO:0007669"/>
    <property type="project" value="Ensembl"/>
</dbReference>
<feature type="region of interest" description="Disordered" evidence="1">
    <location>
        <begin position="1"/>
        <end position="94"/>
    </location>
</feature>
<protein>
    <submittedName>
        <fullName evidence="4">SAYSVFN motif domain containing 1</fullName>
    </submittedName>
</protein>
<dbReference type="Ensembl" id="ENSGEVT00005016908.1">
    <property type="protein sequence ID" value="ENSGEVP00005016099.1"/>
    <property type="gene ID" value="ENSGEVG00005011445.1"/>
</dbReference>
<dbReference type="GeneTree" id="ENSGT00390000004313"/>
<dbReference type="InterPro" id="IPR019387">
    <property type="entry name" value="SAYSvFN_dom"/>
</dbReference>
<evidence type="ECO:0000256" key="2">
    <source>
        <dbReference type="SAM" id="Phobius"/>
    </source>
</evidence>
<dbReference type="PANTHER" id="PTHR13527:SF0">
    <property type="entry name" value="SAYSVFN DOMAIN-CONTAINING PROTEIN 1"/>
    <property type="match status" value="1"/>
</dbReference>
<keyword evidence="2" id="KW-1133">Transmembrane helix</keyword>
<feature type="transmembrane region" description="Helical" evidence="2">
    <location>
        <begin position="112"/>
        <end position="140"/>
    </location>
</feature>
<dbReference type="Pfam" id="PF10260">
    <property type="entry name" value="SAYSvFN"/>
    <property type="match status" value="1"/>
</dbReference>
<organism evidence="4 5">
    <name type="scientific">Gopherus evgoodei</name>
    <name type="common">Goodes thornscrub tortoise</name>
    <dbReference type="NCBI Taxonomy" id="1825980"/>
    <lineage>
        <taxon>Eukaryota</taxon>
        <taxon>Metazoa</taxon>
        <taxon>Chordata</taxon>
        <taxon>Craniata</taxon>
        <taxon>Vertebrata</taxon>
        <taxon>Euteleostomi</taxon>
        <taxon>Archelosauria</taxon>
        <taxon>Testudinata</taxon>
        <taxon>Testudines</taxon>
        <taxon>Cryptodira</taxon>
        <taxon>Durocryptodira</taxon>
        <taxon>Testudinoidea</taxon>
        <taxon>Testudinidae</taxon>
        <taxon>Gopherus</taxon>
    </lineage>
</organism>
<keyword evidence="2" id="KW-0472">Membrane</keyword>
<keyword evidence="2" id="KW-0812">Transmembrane</keyword>
<feature type="domain" description="SAYSvFN" evidence="3">
    <location>
        <begin position="111"/>
        <end position="181"/>
    </location>
</feature>
<evidence type="ECO:0000313" key="5">
    <source>
        <dbReference type="Proteomes" id="UP000694390"/>
    </source>
</evidence>
<reference evidence="4" key="1">
    <citation type="submission" date="2025-08" db="UniProtKB">
        <authorList>
            <consortium name="Ensembl"/>
        </authorList>
    </citation>
    <scope>IDENTIFICATION</scope>
</reference>
<sequence>MEQRLAQFRAARRAPEPRASEQRAGPEAGLGPRDRPAQVRGRGPGPRLTLPRHSRGGAGTTHRAAARPPGALQRGERWPGGSGPPQDVAAGAPAPAPWGARALLSHVALLKFLLWLVLLGLAAELQFGLPCFVLSLFYWLHAGMRGPGERRPGERSAYSVFNPGCQAIQGALTAEQLERELHYGPAAGR</sequence>
<keyword evidence="5" id="KW-1185">Reference proteome</keyword>
<dbReference type="OrthoDB" id="71310at2759"/>
<reference evidence="4" key="2">
    <citation type="submission" date="2025-09" db="UniProtKB">
        <authorList>
            <consortium name="Ensembl"/>
        </authorList>
    </citation>
    <scope>IDENTIFICATION</scope>
</reference>
<proteinExistence type="predicted"/>